<dbReference type="InterPro" id="IPR037069">
    <property type="entry name" value="AcylCoA_DH/ox_N_sf"/>
</dbReference>
<keyword evidence="3 6" id="KW-0285">Flavoprotein</keyword>
<gene>
    <name evidence="10" type="ORF">E5K04_12720</name>
</gene>
<dbReference type="GO" id="GO:0016627">
    <property type="term" value="F:oxidoreductase activity, acting on the CH-CH group of donors"/>
    <property type="evidence" value="ECO:0007669"/>
    <property type="project" value="InterPro"/>
</dbReference>
<dbReference type="InterPro" id="IPR006091">
    <property type="entry name" value="Acyl-CoA_Oxase/DH_mid-dom"/>
</dbReference>
<dbReference type="SUPFAM" id="SSF47203">
    <property type="entry name" value="Acyl-CoA dehydrogenase C-terminal domain-like"/>
    <property type="match status" value="1"/>
</dbReference>
<evidence type="ECO:0000256" key="6">
    <source>
        <dbReference type="RuleBase" id="RU362125"/>
    </source>
</evidence>
<dbReference type="Gene3D" id="2.40.110.10">
    <property type="entry name" value="Butyryl-CoA Dehydrogenase, subunit A, domain 2"/>
    <property type="match status" value="1"/>
</dbReference>
<feature type="domain" description="Acyl-CoA dehydrogenase/oxidase N-terminal" evidence="9">
    <location>
        <begin position="7"/>
        <end position="119"/>
    </location>
</feature>
<sequence length="390" mass="42258">MHVELTTAQQALKKELAGYFARLMTPEARARLAEPEEIDPVYRELIAEVGRDGYLALGWPKEYGGAGMGPIEQLIYFEAVVQSGAPFPFVTVNTVGPALMAHGSAEHKARFLPGIARGDIHFAIGYSEPDAGTDLAALKTSAVRDGDDFIVNGSKIWTSHAQYADYVWLAVRTDPDAPKHKGITILIVDTKSAGYSCAPIFTLGHRTNATYYDNVRVPASMVVGEVNEGWKLITSQLNHERIGLGAHSMKMIGVYREVLAWAQTPGAAGRRPVDTDWVATRLAEAWCELEAMKVFNYRLAADLAVGRLDPALASAVKVYGTEAELTVARKLAEVVGMAGLVRAGSEAARLNGLIEEIVRHVTITTFGGGTNEIQREIVAQFGLGLPRVTR</sequence>
<dbReference type="InterPro" id="IPR013786">
    <property type="entry name" value="AcylCoA_DH/ox_N"/>
</dbReference>
<dbReference type="Proteomes" id="UP000308891">
    <property type="component" value="Unassembled WGS sequence"/>
</dbReference>
<dbReference type="GO" id="GO:0050660">
    <property type="term" value="F:flavin adenine dinucleotide binding"/>
    <property type="evidence" value="ECO:0007669"/>
    <property type="project" value="InterPro"/>
</dbReference>
<feature type="domain" description="Acyl-CoA dehydrogenase/oxidase C-terminal" evidence="7">
    <location>
        <begin position="227"/>
        <end position="380"/>
    </location>
</feature>
<accession>A0A4T0UMU7</accession>
<keyword evidence="4 6" id="KW-0274">FAD</keyword>
<evidence type="ECO:0000256" key="3">
    <source>
        <dbReference type="ARBA" id="ARBA00022630"/>
    </source>
</evidence>
<evidence type="ECO:0000256" key="4">
    <source>
        <dbReference type="ARBA" id="ARBA00022827"/>
    </source>
</evidence>
<protein>
    <submittedName>
        <fullName evidence="10">Acyl-CoA dehydrogenase</fullName>
    </submittedName>
</protein>
<dbReference type="InterPro" id="IPR036250">
    <property type="entry name" value="AcylCo_DH-like_C"/>
</dbReference>
<dbReference type="InterPro" id="IPR046373">
    <property type="entry name" value="Acyl-CoA_Oxase/DH_mid-dom_sf"/>
</dbReference>
<organism evidence="10 11">
    <name type="scientific">Crenobacter intestini</name>
    <dbReference type="NCBI Taxonomy" id="2563443"/>
    <lineage>
        <taxon>Bacteria</taxon>
        <taxon>Pseudomonadati</taxon>
        <taxon>Pseudomonadota</taxon>
        <taxon>Betaproteobacteria</taxon>
        <taxon>Neisseriales</taxon>
        <taxon>Neisseriaceae</taxon>
        <taxon>Crenobacter</taxon>
    </lineage>
</organism>
<feature type="domain" description="Acyl-CoA oxidase/dehydrogenase middle" evidence="8">
    <location>
        <begin position="123"/>
        <end position="210"/>
    </location>
</feature>
<dbReference type="Pfam" id="PF02771">
    <property type="entry name" value="Acyl-CoA_dh_N"/>
    <property type="match status" value="1"/>
</dbReference>
<evidence type="ECO:0000313" key="10">
    <source>
        <dbReference type="EMBL" id="TIC79781.1"/>
    </source>
</evidence>
<comment type="similarity">
    <text evidence="2 6">Belongs to the acyl-CoA dehydrogenase family.</text>
</comment>
<dbReference type="Pfam" id="PF02770">
    <property type="entry name" value="Acyl-CoA_dh_M"/>
    <property type="match status" value="1"/>
</dbReference>
<reference evidence="10 11" key="1">
    <citation type="submission" date="2019-04" db="EMBL/GenBank/DDBJ databases">
        <title>Crenobacter sp. nov.</title>
        <authorList>
            <person name="Shi S."/>
        </authorList>
    </citation>
    <scope>NUCLEOTIDE SEQUENCE [LARGE SCALE GENOMIC DNA]</scope>
    <source>
        <strain evidence="10 11">GY 70310</strain>
    </source>
</reference>
<dbReference type="InterPro" id="IPR009075">
    <property type="entry name" value="AcylCo_DH/oxidase_C"/>
</dbReference>
<dbReference type="OrthoDB" id="7807987at2"/>
<evidence type="ECO:0000259" key="7">
    <source>
        <dbReference type="Pfam" id="PF00441"/>
    </source>
</evidence>
<comment type="caution">
    <text evidence="10">The sequence shown here is derived from an EMBL/GenBank/DDBJ whole genome shotgun (WGS) entry which is preliminary data.</text>
</comment>
<keyword evidence="11" id="KW-1185">Reference proteome</keyword>
<evidence type="ECO:0000256" key="1">
    <source>
        <dbReference type="ARBA" id="ARBA00001974"/>
    </source>
</evidence>
<comment type="cofactor">
    <cofactor evidence="1 6">
        <name>FAD</name>
        <dbReference type="ChEBI" id="CHEBI:57692"/>
    </cofactor>
</comment>
<dbReference type="InterPro" id="IPR009100">
    <property type="entry name" value="AcylCoA_DH/oxidase_NM_dom_sf"/>
</dbReference>
<dbReference type="GO" id="GO:0005886">
    <property type="term" value="C:plasma membrane"/>
    <property type="evidence" value="ECO:0007669"/>
    <property type="project" value="TreeGrafter"/>
</dbReference>
<dbReference type="AlphaFoldDB" id="A0A4T0UMU7"/>
<dbReference type="SUPFAM" id="SSF56645">
    <property type="entry name" value="Acyl-CoA dehydrogenase NM domain-like"/>
    <property type="match status" value="1"/>
</dbReference>
<dbReference type="EMBL" id="STGJ01000015">
    <property type="protein sequence ID" value="TIC79781.1"/>
    <property type="molecule type" value="Genomic_DNA"/>
</dbReference>
<evidence type="ECO:0000259" key="9">
    <source>
        <dbReference type="Pfam" id="PF02771"/>
    </source>
</evidence>
<name>A0A4T0UMU7_9NEIS</name>
<evidence type="ECO:0000256" key="2">
    <source>
        <dbReference type="ARBA" id="ARBA00009347"/>
    </source>
</evidence>
<dbReference type="PANTHER" id="PTHR43292">
    <property type="entry name" value="ACYL-COA DEHYDROGENASE"/>
    <property type="match status" value="1"/>
</dbReference>
<dbReference type="Gene3D" id="1.10.540.10">
    <property type="entry name" value="Acyl-CoA dehydrogenase/oxidase, N-terminal domain"/>
    <property type="match status" value="1"/>
</dbReference>
<evidence type="ECO:0000259" key="8">
    <source>
        <dbReference type="Pfam" id="PF02770"/>
    </source>
</evidence>
<keyword evidence="5 6" id="KW-0560">Oxidoreductase</keyword>
<dbReference type="Pfam" id="PF00441">
    <property type="entry name" value="Acyl-CoA_dh_1"/>
    <property type="match status" value="1"/>
</dbReference>
<proteinExistence type="inferred from homology"/>
<dbReference type="Gene3D" id="1.20.140.10">
    <property type="entry name" value="Butyryl-CoA Dehydrogenase, subunit A, domain 3"/>
    <property type="match status" value="1"/>
</dbReference>
<evidence type="ECO:0000256" key="5">
    <source>
        <dbReference type="ARBA" id="ARBA00023002"/>
    </source>
</evidence>
<evidence type="ECO:0000313" key="11">
    <source>
        <dbReference type="Proteomes" id="UP000308891"/>
    </source>
</evidence>
<dbReference type="PANTHER" id="PTHR43292:SF3">
    <property type="entry name" value="ACYL-COA DEHYDROGENASE FADE29"/>
    <property type="match status" value="1"/>
</dbReference>
<dbReference type="InterPro" id="IPR052161">
    <property type="entry name" value="Mycobact_Acyl-CoA_DH"/>
</dbReference>
<dbReference type="RefSeq" id="WP_136554684.1">
    <property type="nucleotide sequence ID" value="NZ_STGJ01000015.1"/>
</dbReference>